<dbReference type="GO" id="GO:0016020">
    <property type="term" value="C:membrane"/>
    <property type="evidence" value="ECO:0007669"/>
    <property type="project" value="UniProtKB-SubCell"/>
</dbReference>
<evidence type="ECO:0000256" key="3">
    <source>
        <dbReference type="ARBA" id="ARBA00022989"/>
    </source>
</evidence>
<accession>A0A645DRE4</accession>
<dbReference type="InterPro" id="IPR002781">
    <property type="entry name" value="TM_pro_TauE-like"/>
</dbReference>
<dbReference type="PANTHER" id="PTHR43701">
    <property type="entry name" value="MEMBRANE TRANSPORTER PROTEIN MJ0441-RELATED"/>
    <property type="match status" value="1"/>
</dbReference>
<proteinExistence type="predicted"/>
<reference evidence="6" key="1">
    <citation type="submission" date="2019-08" db="EMBL/GenBank/DDBJ databases">
        <authorList>
            <person name="Kucharzyk K."/>
            <person name="Murdoch R.W."/>
            <person name="Higgins S."/>
            <person name="Loffler F."/>
        </authorList>
    </citation>
    <scope>NUCLEOTIDE SEQUENCE</scope>
</reference>
<evidence type="ECO:0000256" key="2">
    <source>
        <dbReference type="ARBA" id="ARBA00022692"/>
    </source>
</evidence>
<feature type="transmembrane region" description="Helical" evidence="5">
    <location>
        <begin position="43"/>
        <end position="61"/>
    </location>
</feature>
<keyword evidence="2 5" id="KW-0812">Transmembrane</keyword>
<gene>
    <name evidence="6" type="ORF">SDC9_139005</name>
</gene>
<dbReference type="AlphaFoldDB" id="A0A645DRE4"/>
<comment type="subcellular location">
    <subcellularLocation>
        <location evidence="1">Membrane</location>
        <topology evidence="1">Multi-pass membrane protein</topology>
    </subcellularLocation>
</comment>
<dbReference type="Pfam" id="PF01925">
    <property type="entry name" value="TauE"/>
    <property type="match status" value="1"/>
</dbReference>
<keyword evidence="3 5" id="KW-1133">Transmembrane helix</keyword>
<evidence type="ECO:0000256" key="5">
    <source>
        <dbReference type="SAM" id="Phobius"/>
    </source>
</evidence>
<evidence type="ECO:0000256" key="1">
    <source>
        <dbReference type="ARBA" id="ARBA00004141"/>
    </source>
</evidence>
<dbReference type="EMBL" id="VSSQ01038876">
    <property type="protein sequence ID" value="MPM91871.1"/>
    <property type="molecule type" value="Genomic_DNA"/>
</dbReference>
<name>A0A645DRE4_9ZZZZ</name>
<evidence type="ECO:0000256" key="4">
    <source>
        <dbReference type="ARBA" id="ARBA00023136"/>
    </source>
</evidence>
<sequence length="115" mass="12288">MKIKKVAIGLVTGMVNGLFGSGGGTIAVPAFQRILGLEPHKSHATVITLILPLSILSAFIYCQKVDIQWISVLWVSIGGIVGGYIGATILKKISTKRLHRIFGAFMIAAAVRMIL</sequence>
<comment type="caution">
    <text evidence="6">The sequence shown here is derived from an EMBL/GenBank/DDBJ whole genome shotgun (WGS) entry which is preliminary data.</text>
</comment>
<feature type="transmembrane region" description="Helical" evidence="5">
    <location>
        <begin position="67"/>
        <end position="86"/>
    </location>
</feature>
<keyword evidence="4 5" id="KW-0472">Membrane</keyword>
<feature type="transmembrane region" description="Helical" evidence="5">
    <location>
        <begin position="6"/>
        <end position="31"/>
    </location>
</feature>
<evidence type="ECO:0008006" key="7">
    <source>
        <dbReference type="Google" id="ProtNLM"/>
    </source>
</evidence>
<organism evidence="6">
    <name type="scientific">bioreactor metagenome</name>
    <dbReference type="NCBI Taxonomy" id="1076179"/>
    <lineage>
        <taxon>unclassified sequences</taxon>
        <taxon>metagenomes</taxon>
        <taxon>ecological metagenomes</taxon>
    </lineage>
</organism>
<evidence type="ECO:0000313" key="6">
    <source>
        <dbReference type="EMBL" id="MPM91871.1"/>
    </source>
</evidence>
<dbReference type="InterPro" id="IPR051598">
    <property type="entry name" value="TSUP/Inactive_protease-like"/>
</dbReference>
<dbReference type="PANTHER" id="PTHR43701:SF2">
    <property type="entry name" value="MEMBRANE TRANSPORTER PROTEIN YJNA-RELATED"/>
    <property type="match status" value="1"/>
</dbReference>
<protein>
    <recommendedName>
        <fullName evidence="7">Membrane transporter protein YfcA</fullName>
    </recommendedName>
</protein>